<protein>
    <recommendedName>
        <fullName evidence="3">AttH domain-containing protein</fullName>
    </recommendedName>
</protein>
<organism evidence="1 2">
    <name type="scientific">Acetobacterium paludosum</name>
    <dbReference type="NCBI Taxonomy" id="52693"/>
    <lineage>
        <taxon>Bacteria</taxon>
        <taxon>Bacillati</taxon>
        <taxon>Bacillota</taxon>
        <taxon>Clostridia</taxon>
        <taxon>Eubacteriales</taxon>
        <taxon>Eubacteriaceae</taxon>
        <taxon>Acetobacterium</taxon>
    </lineage>
</organism>
<reference evidence="1" key="2">
    <citation type="submission" date="2020-10" db="EMBL/GenBank/DDBJ databases">
        <title>Comparative genomics of the Acetobacterium genus.</title>
        <authorList>
            <person name="Marshall C."/>
            <person name="May H."/>
            <person name="Norman S."/>
        </authorList>
    </citation>
    <scope>NUCLEOTIDE SEQUENCE</scope>
    <source>
        <strain evidence="1">DER-2019</strain>
    </source>
</reference>
<dbReference type="SUPFAM" id="SSF159245">
    <property type="entry name" value="AttH-like"/>
    <property type="match status" value="1"/>
</dbReference>
<reference evidence="1" key="1">
    <citation type="submission" date="2019-10" db="EMBL/GenBank/DDBJ databases">
        <authorList>
            <person name="Ross D.E."/>
            <person name="Gulliver D."/>
        </authorList>
    </citation>
    <scope>NUCLEOTIDE SEQUENCE</scope>
    <source>
        <strain evidence="1">DER-2019</strain>
    </source>
</reference>
<dbReference type="Proteomes" id="UP000616595">
    <property type="component" value="Unassembled WGS sequence"/>
</dbReference>
<gene>
    <name evidence="1" type="ORF">GH810_07305</name>
</gene>
<evidence type="ECO:0008006" key="3">
    <source>
        <dbReference type="Google" id="ProtNLM"/>
    </source>
</evidence>
<sequence length="393" mass="44709">MYPKSGNPEVTMFEESMLYPEEGTTDHGFMDWGWMCHVKDEEGTDYYMDFGLAKMKMNATWGAMPFGTEDMDSWNLSCRTSKGDVSTPKGQIFKVANFEGVTDAVWRPFPGGSMQFEKDEKNNTFKIVLDKFTCEIDVNKKTWHATVYDEQLDVGVDFTHYGEGHPFWYSKDEVRTLVDHLKVIGYNWPGRVEGVLTIKGVKHNVTGFGARERAVLPDQSNVEAGGWLDLIMYHFDEMHGVIQEYKMSKDKTASLYIRESDEYFATKDARVAVDEMVNFNIVHEDWAYLKAIGCFVPTTFYCTLETPAGKLDFMAKACGSKCVALQAGVEVDVPNLTLDADIVEGTFTYKDGRVIELHNGHFINNLVLWRTFPSYFPNFIGANDFVEVNAMKE</sequence>
<dbReference type="OrthoDB" id="5113944at2"/>
<accession>A0A923HT16</accession>
<comment type="caution">
    <text evidence="1">The sequence shown here is derived from an EMBL/GenBank/DDBJ whole genome shotgun (WGS) entry which is preliminary data.</text>
</comment>
<dbReference type="EMBL" id="WJBD01000007">
    <property type="protein sequence ID" value="MBC3888113.1"/>
    <property type="molecule type" value="Genomic_DNA"/>
</dbReference>
<evidence type="ECO:0000313" key="2">
    <source>
        <dbReference type="Proteomes" id="UP000616595"/>
    </source>
</evidence>
<keyword evidence="2" id="KW-1185">Reference proteome</keyword>
<evidence type="ECO:0000313" key="1">
    <source>
        <dbReference type="EMBL" id="MBC3888113.1"/>
    </source>
</evidence>
<dbReference type="RefSeq" id="WP_148567456.1">
    <property type="nucleotide sequence ID" value="NZ_RXYA01000010.1"/>
</dbReference>
<proteinExistence type="predicted"/>
<name>A0A923HT16_9FIRM</name>
<dbReference type="AlphaFoldDB" id="A0A923HT16"/>